<keyword evidence="3" id="KW-0677">Repeat</keyword>
<dbReference type="GO" id="GO:0009617">
    <property type="term" value="P:response to bacterium"/>
    <property type="evidence" value="ECO:0007669"/>
    <property type="project" value="TreeGrafter"/>
</dbReference>
<protein>
    <submittedName>
        <fullName evidence="6">Complement factor B-like</fullName>
    </submittedName>
</protein>
<dbReference type="GO" id="GO:0004252">
    <property type="term" value="F:serine-type endopeptidase activity"/>
    <property type="evidence" value="ECO:0007669"/>
    <property type="project" value="InterPro"/>
</dbReference>
<dbReference type="Gene3D" id="2.40.10.10">
    <property type="entry name" value="Trypsin-like serine proteases"/>
    <property type="match status" value="1"/>
</dbReference>
<evidence type="ECO:0000256" key="2">
    <source>
        <dbReference type="ARBA" id="ARBA00022729"/>
    </source>
</evidence>
<reference evidence="6" key="1">
    <citation type="submission" date="2022-02" db="EMBL/GenBank/DDBJ databases">
        <title>Atlantic sturgeon de novo genome assembly.</title>
        <authorList>
            <person name="Stock M."/>
            <person name="Klopp C."/>
            <person name="Guiguen Y."/>
            <person name="Cabau C."/>
            <person name="Parinello H."/>
            <person name="Santidrian Yebra-Pimentel E."/>
            <person name="Kuhl H."/>
            <person name="Dirks R.P."/>
            <person name="Guessner J."/>
            <person name="Wuertz S."/>
            <person name="Du K."/>
            <person name="Schartl M."/>
        </authorList>
    </citation>
    <scope>NUCLEOTIDE SEQUENCE</scope>
    <source>
        <strain evidence="6">STURGEONOMICS-FGT-2020</strain>
        <tissue evidence="6">Whole blood</tissue>
    </source>
</reference>
<keyword evidence="2" id="KW-0732">Signal</keyword>
<evidence type="ECO:0000313" key="7">
    <source>
        <dbReference type="Proteomes" id="UP001230051"/>
    </source>
</evidence>
<comment type="caution">
    <text evidence="6">The sequence shown here is derived from an EMBL/GenBank/DDBJ whole genome shotgun (WGS) entry which is preliminary data.</text>
</comment>
<dbReference type="AlphaFoldDB" id="A0AAD8CJ76"/>
<organism evidence="6 7">
    <name type="scientific">Acipenser oxyrinchus oxyrinchus</name>
    <dbReference type="NCBI Taxonomy" id="40147"/>
    <lineage>
        <taxon>Eukaryota</taxon>
        <taxon>Metazoa</taxon>
        <taxon>Chordata</taxon>
        <taxon>Craniata</taxon>
        <taxon>Vertebrata</taxon>
        <taxon>Euteleostomi</taxon>
        <taxon>Actinopterygii</taxon>
        <taxon>Chondrostei</taxon>
        <taxon>Acipenseriformes</taxon>
        <taxon>Acipenseridae</taxon>
        <taxon>Acipenser</taxon>
    </lineage>
</organism>
<name>A0AAD8CJ76_ACIOX</name>
<dbReference type="InterPro" id="IPR043504">
    <property type="entry name" value="Peptidase_S1_PA_chymotrypsin"/>
</dbReference>
<accession>A0AAD8CJ76</accession>
<dbReference type="InterPro" id="IPR009003">
    <property type="entry name" value="Peptidase_S1_PA"/>
</dbReference>
<evidence type="ECO:0000313" key="6">
    <source>
        <dbReference type="EMBL" id="KAK1151751.1"/>
    </source>
</evidence>
<dbReference type="PANTHER" id="PTHR46393:SF7">
    <property type="entry name" value="COMPLEMENT C2"/>
    <property type="match status" value="1"/>
</dbReference>
<keyword evidence="7" id="KW-1185">Reference proteome</keyword>
<evidence type="ECO:0000256" key="3">
    <source>
        <dbReference type="ARBA" id="ARBA00022737"/>
    </source>
</evidence>
<dbReference type="GO" id="GO:0006508">
    <property type="term" value="P:proteolysis"/>
    <property type="evidence" value="ECO:0007669"/>
    <property type="project" value="InterPro"/>
</dbReference>
<dbReference type="InterPro" id="IPR001254">
    <property type="entry name" value="Trypsin_dom"/>
</dbReference>
<dbReference type="GO" id="GO:0006956">
    <property type="term" value="P:complement activation"/>
    <property type="evidence" value="ECO:0007669"/>
    <property type="project" value="TreeGrafter"/>
</dbReference>
<dbReference type="Proteomes" id="UP001230051">
    <property type="component" value="Unassembled WGS sequence"/>
</dbReference>
<feature type="domain" description="Peptidase S1" evidence="5">
    <location>
        <begin position="58"/>
        <end position="110"/>
    </location>
</feature>
<evidence type="ECO:0000256" key="1">
    <source>
        <dbReference type="ARBA" id="ARBA00022659"/>
    </source>
</evidence>
<dbReference type="EMBL" id="JAGXEW010000050">
    <property type="protein sequence ID" value="KAK1151751.1"/>
    <property type="molecule type" value="Genomic_DNA"/>
</dbReference>
<dbReference type="Pfam" id="PF00089">
    <property type="entry name" value="Trypsin"/>
    <property type="match status" value="1"/>
</dbReference>
<dbReference type="SUPFAM" id="SSF50494">
    <property type="entry name" value="Trypsin-like serine proteases"/>
    <property type="match status" value="1"/>
</dbReference>
<gene>
    <name evidence="6" type="primary">Cfb</name>
    <name evidence="6" type="ORF">AOXY_G32063</name>
</gene>
<evidence type="ECO:0000259" key="5">
    <source>
        <dbReference type="Pfam" id="PF00089"/>
    </source>
</evidence>
<dbReference type="GO" id="GO:0070062">
    <property type="term" value="C:extracellular exosome"/>
    <property type="evidence" value="ECO:0007669"/>
    <property type="project" value="TreeGrafter"/>
</dbReference>
<keyword evidence="1" id="KW-0768">Sushi</keyword>
<keyword evidence="4" id="KW-0325">Glycoprotein</keyword>
<dbReference type="PANTHER" id="PTHR46393">
    <property type="entry name" value="SUSHI DOMAIN-CONTAINING PROTEIN"/>
    <property type="match status" value="1"/>
</dbReference>
<sequence>MFFFTGDILLPDRTNVDASFLSKAEKKNVKIKLGTVFSFFLFDSSKSNAIKDVPDIDWPDVVTDRFLCTGGTDPVIDDMTCKGDSGGSLFLQNKRRMFQVGVISWGNKNHCVGGRRQPTEKDYRDYHINLFEVQDFLKRNLENDLQFIN</sequence>
<evidence type="ECO:0000256" key="4">
    <source>
        <dbReference type="ARBA" id="ARBA00023180"/>
    </source>
</evidence>
<proteinExistence type="predicted"/>